<accession>A0A383AAA2</accession>
<sequence>MNLRLLPAGPVHHSEIIEAMDESGDDIYQAMPWLELEEPIPSQVEEYLQEVQRYGAGGLSYHWAVEFSGKIAGLIALDHTPHLIVGHWNLGYWVRPSCQRKGIASQSIDVVLDWIGRGGLTSVEMGVNPANLAGVRTAESAVQRWGGHPLEHKLEVEVAGQPVMHDCWVIPR</sequence>
<evidence type="ECO:0000259" key="1">
    <source>
        <dbReference type="PROSITE" id="PS51186"/>
    </source>
</evidence>
<name>A0A383AAA2_9ZZZZ</name>
<proteinExistence type="predicted"/>
<dbReference type="PANTHER" id="PTHR43792:SF1">
    <property type="entry name" value="N-ACETYLTRANSFERASE DOMAIN-CONTAINING PROTEIN"/>
    <property type="match status" value="1"/>
</dbReference>
<gene>
    <name evidence="2" type="ORF">METZ01_LOCUS457343</name>
</gene>
<feature type="non-terminal residue" evidence="2">
    <location>
        <position position="172"/>
    </location>
</feature>
<feature type="domain" description="N-acetyltransferase" evidence="1">
    <location>
        <begin position="15"/>
        <end position="157"/>
    </location>
</feature>
<organism evidence="2">
    <name type="scientific">marine metagenome</name>
    <dbReference type="NCBI Taxonomy" id="408172"/>
    <lineage>
        <taxon>unclassified sequences</taxon>
        <taxon>metagenomes</taxon>
        <taxon>ecological metagenomes</taxon>
    </lineage>
</organism>
<dbReference type="InterPro" id="IPR051531">
    <property type="entry name" value="N-acetyltransferase"/>
</dbReference>
<dbReference type="AlphaFoldDB" id="A0A383AAA2"/>
<dbReference type="SUPFAM" id="SSF55729">
    <property type="entry name" value="Acyl-CoA N-acyltransferases (Nat)"/>
    <property type="match status" value="1"/>
</dbReference>
<dbReference type="Gene3D" id="3.40.630.30">
    <property type="match status" value="1"/>
</dbReference>
<dbReference type="InterPro" id="IPR016181">
    <property type="entry name" value="Acyl_CoA_acyltransferase"/>
</dbReference>
<evidence type="ECO:0000313" key="2">
    <source>
        <dbReference type="EMBL" id="SVE04489.1"/>
    </source>
</evidence>
<dbReference type="GO" id="GO:0016747">
    <property type="term" value="F:acyltransferase activity, transferring groups other than amino-acyl groups"/>
    <property type="evidence" value="ECO:0007669"/>
    <property type="project" value="InterPro"/>
</dbReference>
<dbReference type="PANTHER" id="PTHR43792">
    <property type="entry name" value="GNAT FAMILY, PUTATIVE (AFU_ORTHOLOGUE AFUA_3G00765)-RELATED-RELATED"/>
    <property type="match status" value="1"/>
</dbReference>
<reference evidence="2" key="1">
    <citation type="submission" date="2018-05" db="EMBL/GenBank/DDBJ databases">
        <authorList>
            <person name="Lanie J.A."/>
            <person name="Ng W.-L."/>
            <person name="Kazmierczak K.M."/>
            <person name="Andrzejewski T.M."/>
            <person name="Davidsen T.M."/>
            <person name="Wayne K.J."/>
            <person name="Tettelin H."/>
            <person name="Glass J.I."/>
            <person name="Rusch D."/>
            <person name="Podicherti R."/>
            <person name="Tsui H.-C.T."/>
            <person name="Winkler M.E."/>
        </authorList>
    </citation>
    <scope>NUCLEOTIDE SEQUENCE</scope>
</reference>
<dbReference type="CDD" id="cd04301">
    <property type="entry name" value="NAT_SF"/>
    <property type="match status" value="1"/>
</dbReference>
<dbReference type="Pfam" id="PF00583">
    <property type="entry name" value="Acetyltransf_1"/>
    <property type="match status" value="1"/>
</dbReference>
<protein>
    <recommendedName>
        <fullName evidence="1">N-acetyltransferase domain-containing protein</fullName>
    </recommendedName>
</protein>
<dbReference type="InterPro" id="IPR000182">
    <property type="entry name" value="GNAT_dom"/>
</dbReference>
<dbReference type="PROSITE" id="PS51186">
    <property type="entry name" value="GNAT"/>
    <property type="match status" value="1"/>
</dbReference>
<dbReference type="EMBL" id="UINC01190360">
    <property type="protein sequence ID" value="SVE04489.1"/>
    <property type="molecule type" value="Genomic_DNA"/>
</dbReference>